<gene>
    <name evidence="2" type="ORF">A1O3_09261</name>
</gene>
<evidence type="ECO:0000313" key="2">
    <source>
        <dbReference type="EMBL" id="EXJ78100.1"/>
    </source>
</evidence>
<reference evidence="2 3" key="1">
    <citation type="submission" date="2013-03" db="EMBL/GenBank/DDBJ databases">
        <title>The Genome Sequence of Capronia epimyces CBS 606.96.</title>
        <authorList>
            <consortium name="The Broad Institute Genomics Platform"/>
            <person name="Cuomo C."/>
            <person name="de Hoog S."/>
            <person name="Gorbushina A."/>
            <person name="Walker B."/>
            <person name="Young S.K."/>
            <person name="Zeng Q."/>
            <person name="Gargeya S."/>
            <person name="Fitzgerald M."/>
            <person name="Haas B."/>
            <person name="Abouelleil A."/>
            <person name="Allen A.W."/>
            <person name="Alvarado L."/>
            <person name="Arachchi H.M."/>
            <person name="Berlin A.M."/>
            <person name="Chapman S.B."/>
            <person name="Gainer-Dewar J."/>
            <person name="Goldberg J."/>
            <person name="Griggs A."/>
            <person name="Gujja S."/>
            <person name="Hansen M."/>
            <person name="Howarth C."/>
            <person name="Imamovic A."/>
            <person name="Ireland A."/>
            <person name="Larimer J."/>
            <person name="McCowan C."/>
            <person name="Murphy C."/>
            <person name="Pearson M."/>
            <person name="Poon T.W."/>
            <person name="Priest M."/>
            <person name="Roberts A."/>
            <person name="Saif S."/>
            <person name="Shea T."/>
            <person name="Sisk P."/>
            <person name="Sykes S."/>
            <person name="Wortman J."/>
            <person name="Nusbaum C."/>
            <person name="Birren B."/>
        </authorList>
    </citation>
    <scope>NUCLEOTIDE SEQUENCE [LARGE SCALE GENOMIC DNA]</scope>
    <source>
        <strain evidence="2 3">CBS 606.96</strain>
    </source>
</reference>
<dbReference type="EMBL" id="AMGY01000009">
    <property type="protein sequence ID" value="EXJ78100.1"/>
    <property type="molecule type" value="Genomic_DNA"/>
</dbReference>
<dbReference type="AlphaFoldDB" id="W9XL98"/>
<dbReference type="OrthoDB" id="2922289at2759"/>
<comment type="caution">
    <text evidence="2">The sequence shown here is derived from an EMBL/GenBank/DDBJ whole genome shotgun (WGS) entry which is preliminary data.</text>
</comment>
<sequence>MDEHSTGDVVKELHRDLVVKYNRHAAAVERYWRSFDQSQRTKCIKAGAADGVVLKHPLDRALGDVYKIIPEINLRDITSPESDFLLDLLKHRATNSLLDQYMTGLNGGPGDHAFIKNMMDTRNLALANPDRNILTLFFFLARIVLARLAPSIRANLCVSQELGELILQRQTHLLQSLNIVIEDILDIGSKIRDRKKPPKRSDKDKAAVAAISKLSIQTPPTSLLLSDLINGAVEQKSSNEEYLNLLSTEPVDEKGRSLPVHTDKYISGAVLEAAYRAVKAAAIWNYISGLLKRLESTPATDKIYKTMILQEISNVCQMEYSRTQALFKQNVQIATGVKWFKRMSNAYDKAGNARVNMKGDPGALTRTDPQLHYMLRLCQSETTASKATDWMKKLGDLHDTHPSEREKLEEREVVSLGDLAITTAFIQDLSAVVSMPPPSRKKAQMFVARSQELDAEMNELKSQIDLQDFAVPIDNLLEPRVAAKMLRVLDDFIIEKAGTQMGFLFQDLIEECFTNLENQYKDAKDKAEQKEKAEETPLPSAAAESPEKRVEQRRQKEKTRPSHSSAYQIIAPGEEEKPVQGEEAPPLPPTIKVRASTADVFSMLFSNAEARGSVNWTAFTAAMADVGFSVKPNFGSVYTFYPPESLKASKAVTFIAHTNLPSRAGVSSCTQRNCEEGMAGARRRSRWLRKDREV</sequence>
<dbReference type="RefSeq" id="XP_007737545.1">
    <property type="nucleotide sequence ID" value="XM_007739355.1"/>
</dbReference>
<dbReference type="PANTHER" id="PTHR40788:SF1">
    <property type="entry name" value="IPA PROTEIN"/>
    <property type="match status" value="1"/>
</dbReference>
<feature type="compositionally biased region" description="Basic and acidic residues" evidence="1">
    <location>
        <begin position="524"/>
        <end position="535"/>
    </location>
</feature>
<evidence type="ECO:0000256" key="1">
    <source>
        <dbReference type="SAM" id="MobiDB-lite"/>
    </source>
</evidence>
<dbReference type="Proteomes" id="UP000019478">
    <property type="component" value="Unassembled WGS sequence"/>
</dbReference>
<dbReference type="HOGENOM" id="CLU_024207_0_0_1"/>
<dbReference type="STRING" id="1182542.W9XL98"/>
<proteinExistence type="predicted"/>
<evidence type="ECO:0000313" key="3">
    <source>
        <dbReference type="Proteomes" id="UP000019478"/>
    </source>
</evidence>
<name>W9XL98_9EURO</name>
<accession>W9XL98</accession>
<dbReference type="GeneID" id="19173345"/>
<dbReference type="eggNOG" id="ENOG502SJ1Z">
    <property type="taxonomic scope" value="Eukaryota"/>
</dbReference>
<organism evidence="2 3">
    <name type="scientific">Capronia epimyces CBS 606.96</name>
    <dbReference type="NCBI Taxonomy" id="1182542"/>
    <lineage>
        <taxon>Eukaryota</taxon>
        <taxon>Fungi</taxon>
        <taxon>Dikarya</taxon>
        <taxon>Ascomycota</taxon>
        <taxon>Pezizomycotina</taxon>
        <taxon>Eurotiomycetes</taxon>
        <taxon>Chaetothyriomycetidae</taxon>
        <taxon>Chaetothyriales</taxon>
        <taxon>Herpotrichiellaceae</taxon>
        <taxon>Capronia</taxon>
    </lineage>
</organism>
<keyword evidence="3" id="KW-1185">Reference proteome</keyword>
<protein>
    <submittedName>
        <fullName evidence="2">Uncharacterized protein</fullName>
    </submittedName>
</protein>
<feature type="region of interest" description="Disordered" evidence="1">
    <location>
        <begin position="524"/>
        <end position="585"/>
    </location>
</feature>
<feature type="compositionally biased region" description="Basic and acidic residues" evidence="1">
    <location>
        <begin position="545"/>
        <end position="560"/>
    </location>
</feature>
<dbReference type="PANTHER" id="PTHR40788">
    <property type="entry name" value="CLR5 DOMAIN-CONTAINING PROTEIN-RELATED"/>
    <property type="match status" value="1"/>
</dbReference>